<keyword evidence="3" id="KW-1185">Reference proteome</keyword>
<dbReference type="AlphaFoldDB" id="A0AAE0KMJ7"/>
<proteinExistence type="predicted"/>
<gene>
    <name evidence="2" type="ORF">B0T24DRAFT_611068</name>
</gene>
<sequence>MAGIPAPAGIEYWYSQVAMPMPPQGQQPAMISPPVVLPQSSVAPQHAMTREPLPNMPIAGTGNASSGQAARPSVLTLPVRPAPPEAPPGQLHCRWCEKCKRGLAYGTLSFICTARGARPGFAPAAARCIDGHTKSMCALSCGSGEPRGRPWPSPRHFALSAPDPRRCGPGFNANTALTPCACRVAATLSPSPSSSAPTNCGTGPRGRL</sequence>
<reference evidence="2" key="1">
    <citation type="journal article" date="2023" name="Mol. Phylogenet. Evol.">
        <title>Genome-scale phylogeny and comparative genomics of the fungal order Sordariales.</title>
        <authorList>
            <person name="Hensen N."/>
            <person name="Bonometti L."/>
            <person name="Westerberg I."/>
            <person name="Brannstrom I.O."/>
            <person name="Guillou S."/>
            <person name="Cros-Aarteil S."/>
            <person name="Calhoun S."/>
            <person name="Haridas S."/>
            <person name="Kuo A."/>
            <person name="Mondo S."/>
            <person name="Pangilinan J."/>
            <person name="Riley R."/>
            <person name="LaButti K."/>
            <person name="Andreopoulos B."/>
            <person name="Lipzen A."/>
            <person name="Chen C."/>
            <person name="Yan M."/>
            <person name="Daum C."/>
            <person name="Ng V."/>
            <person name="Clum A."/>
            <person name="Steindorff A."/>
            <person name="Ohm R.A."/>
            <person name="Martin F."/>
            <person name="Silar P."/>
            <person name="Natvig D.O."/>
            <person name="Lalanne C."/>
            <person name="Gautier V."/>
            <person name="Ament-Velasquez S.L."/>
            <person name="Kruys A."/>
            <person name="Hutchinson M.I."/>
            <person name="Powell A.J."/>
            <person name="Barry K."/>
            <person name="Miller A.N."/>
            <person name="Grigoriev I.V."/>
            <person name="Debuchy R."/>
            <person name="Gladieux P."/>
            <person name="Hiltunen Thoren M."/>
            <person name="Johannesson H."/>
        </authorList>
    </citation>
    <scope>NUCLEOTIDE SEQUENCE</scope>
    <source>
        <strain evidence="2">CBS 958.72</strain>
    </source>
</reference>
<dbReference type="EMBL" id="JAULSN010000002">
    <property type="protein sequence ID" value="KAK3379219.1"/>
    <property type="molecule type" value="Genomic_DNA"/>
</dbReference>
<evidence type="ECO:0000313" key="3">
    <source>
        <dbReference type="Proteomes" id="UP001287356"/>
    </source>
</evidence>
<feature type="compositionally biased region" description="Low complexity" evidence="1">
    <location>
        <begin position="187"/>
        <end position="198"/>
    </location>
</feature>
<evidence type="ECO:0000256" key="1">
    <source>
        <dbReference type="SAM" id="MobiDB-lite"/>
    </source>
</evidence>
<accession>A0AAE0KMJ7</accession>
<organism evidence="2 3">
    <name type="scientific">Lasiosphaeria ovina</name>
    <dbReference type="NCBI Taxonomy" id="92902"/>
    <lineage>
        <taxon>Eukaryota</taxon>
        <taxon>Fungi</taxon>
        <taxon>Dikarya</taxon>
        <taxon>Ascomycota</taxon>
        <taxon>Pezizomycotina</taxon>
        <taxon>Sordariomycetes</taxon>
        <taxon>Sordariomycetidae</taxon>
        <taxon>Sordariales</taxon>
        <taxon>Lasiosphaeriaceae</taxon>
        <taxon>Lasiosphaeria</taxon>
    </lineage>
</organism>
<comment type="caution">
    <text evidence="2">The sequence shown here is derived from an EMBL/GenBank/DDBJ whole genome shotgun (WGS) entry which is preliminary data.</text>
</comment>
<protein>
    <submittedName>
        <fullName evidence="2">Uncharacterized protein</fullName>
    </submittedName>
</protein>
<feature type="region of interest" description="Disordered" evidence="1">
    <location>
        <begin position="187"/>
        <end position="208"/>
    </location>
</feature>
<reference evidence="2" key="2">
    <citation type="submission" date="2023-06" db="EMBL/GenBank/DDBJ databases">
        <authorList>
            <consortium name="Lawrence Berkeley National Laboratory"/>
            <person name="Haridas S."/>
            <person name="Hensen N."/>
            <person name="Bonometti L."/>
            <person name="Westerberg I."/>
            <person name="Brannstrom I.O."/>
            <person name="Guillou S."/>
            <person name="Cros-Aarteil S."/>
            <person name="Calhoun S."/>
            <person name="Kuo A."/>
            <person name="Mondo S."/>
            <person name="Pangilinan J."/>
            <person name="Riley R."/>
            <person name="Labutti K."/>
            <person name="Andreopoulos B."/>
            <person name="Lipzen A."/>
            <person name="Chen C."/>
            <person name="Yanf M."/>
            <person name="Daum C."/>
            <person name="Ng V."/>
            <person name="Clum A."/>
            <person name="Steindorff A."/>
            <person name="Ohm R."/>
            <person name="Martin F."/>
            <person name="Silar P."/>
            <person name="Natvig D."/>
            <person name="Lalanne C."/>
            <person name="Gautier V."/>
            <person name="Ament-Velasquez S.L."/>
            <person name="Kruys A."/>
            <person name="Hutchinson M.I."/>
            <person name="Powell A.J."/>
            <person name="Barry K."/>
            <person name="Miller A.N."/>
            <person name="Grigoriev I.V."/>
            <person name="Debuchy R."/>
            <person name="Gladieux P."/>
            <person name="Thoren M.H."/>
            <person name="Johannesson H."/>
        </authorList>
    </citation>
    <scope>NUCLEOTIDE SEQUENCE</scope>
    <source>
        <strain evidence="2">CBS 958.72</strain>
    </source>
</reference>
<name>A0AAE0KMJ7_9PEZI</name>
<evidence type="ECO:0000313" key="2">
    <source>
        <dbReference type="EMBL" id="KAK3379219.1"/>
    </source>
</evidence>
<dbReference type="Proteomes" id="UP001287356">
    <property type="component" value="Unassembled WGS sequence"/>
</dbReference>